<dbReference type="GO" id="GO:0031573">
    <property type="term" value="P:mitotic intra-S DNA damage checkpoint signaling"/>
    <property type="evidence" value="ECO:0007669"/>
    <property type="project" value="TreeGrafter"/>
</dbReference>
<keyword evidence="2" id="KW-0539">Nucleus</keyword>
<dbReference type="GO" id="GO:0033314">
    <property type="term" value="P:mitotic DNA replication checkpoint signaling"/>
    <property type="evidence" value="ECO:0007669"/>
    <property type="project" value="TreeGrafter"/>
</dbReference>
<dbReference type="GO" id="GO:0006289">
    <property type="term" value="P:nucleotide-excision repair"/>
    <property type="evidence" value="ECO:0007669"/>
    <property type="project" value="TreeGrafter"/>
</dbReference>
<comment type="subcellular location">
    <subcellularLocation>
        <location evidence="1">Nucleus</location>
    </subcellularLocation>
</comment>
<dbReference type="Gene3D" id="3.70.10.10">
    <property type="match status" value="1"/>
</dbReference>
<dbReference type="GO" id="GO:0030896">
    <property type="term" value="C:checkpoint clamp complex"/>
    <property type="evidence" value="ECO:0007669"/>
    <property type="project" value="InterPro"/>
</dbReference>
<reference evidence="3" key="1">
    <citation type="submission" date="2022-12" db="EMBL/GenBank/DDBJ databases">
        <authorList>
            <person name="Brejova B."/>
        </authorList>
    </citation>
    <scope>NUCLEOTIDE SEQUENCE</scope>
</reference>
<dbReference type="GO" id="GO:0044778">
    <property type="term" value="P:meiotic DNA integrity checkpoint signaling"/>
    <property type="evidence" value="ECO:0007669"/>
    <property type="project" value="TreeGrafter"/>
</dbReference>
<dbReference type="PANTHER" id="PTHR12900">
    <property type="entry name" value="MITOTIC AND DNA DAMAGE CHECKPOINT PROTEIN HUS1"/>
    <property type="match status" value="1"/>
</dbReference>
<organism evidence="3 4">
    <name type="scientific">Candida verbasci</name>
    <dbReference type="NCBI Taxonomy" id="1227364"/>
    <lineage>
        <taxon>Eukaryota</taxon>
        <taxon>Fungi</taxon>
        <taxon>Dikarya</taxon>
        <taxon>Ascomycota</taxon>
        <taxon>Saccharomycotina</taxon>
        <taxon>Pichiomycetes</taxon>
        <taxon>Debaryomycetaceae</taxon>
        <taxon>Candida/Lodderomyces clade</taxon>
        <taxon>Candida</taxon>
    </lineage>
</organism>
<evidence type="ECO:0000256" key="2">
    <source>
        <dbReference type="ARBA" id="ARBA00023242"/>
    </source>
</evidence>
<comment type="caution">
    <text evidence="3">The sequence shown here is derived from an EMBL/GenBank/DDBJ whole genome shotgun (WGS) entry which is preliminary data.</text>
</comment>
<dbReference type="Proteomes" id="UP001152885">
    <property type="component" value="Unassembled WGS sequence"/>
</dbReference>
<evidence type="ECO:0000256" key="1">
    <source>
        <dbReference type="ARBA" id="ARBA00004123"/>
    </source>
</evidence>
<dbReference type="GO" id="GO:0000723">
    <property type="term" value="P:telomere maintenance"/>
    <property type="evidence" value="ECO:0007669"/>
    <property type="project" value="TreeGrafter"/>
</dbReference>
<accession>A0A9W4TU54</accession>
<dbReference type="InterPro" id="IPR007150">
    <property type="entry name" value="HUS1/Mec3"/>
</dbReference>
<dbReference type="GO" id="GO:0035861">
    <property type="term" value="C:site of double-strand break"/>
    <property type="evidence" value="ECO:0007669"/>
    <property type="project" value="TreeGrafter"/>
</dbReference>
<sequence length="317" mass="36476">MKLKLTIKDTEKLKDSLQLISSARKFVVLKFTPKELCIISINDQVINQEPQIWIKFPADSLFESIEVQSLRENTISMELNIDLLLQTLKNFKKANSEGLNIRLQRTDTSGQQGVNSKNGRTASLALFYSNMNINSNTLNHTFRIPVKILRENQNLLQEPYHSQNSLIMRLPREFVTMFKRLEKFKKASGNDIVTIRASRTGNGFLGFILQEENKFRVTISWNNRLEVHKSTNNEPESVRETLKNINSSQMESSEEESVDEVQLTLKLNHWQQASKIVGGCEIVILYINDNECSFHCLFDDTGEVEILYFVNGIRVIT</sequence>
<dbReference type="EMBL" id="CANTUO010000002">
    <property type="protein sequence ID" value="CAI5757724.1"/>
    <property type="molecule type" value="Genomic_DNA"/>
</dbReference>
<proteinExistence type="predicted"/>
<name>A0A9W4TU54_9ASCO</name>
<gene>
    <name evidence="3" type="ORF">CANVERA_P2237</name>
</gene>
<protein>
    <recommendedName>
        <fullName evidence="5">Checkpoint protein</fullName>
    </recommendedName>
</protein>
<dbReference type="PANTHER" id="PTHR12900:SF0">
    <property type="entry name" value="CHECKPOINT PROTEIN"/>
    <property type="match status" value="1"/>
</dbReference>
<keyword evidence="4" id="KW-1185">Reference proteome</keyword>
<dbReference type="AlphaFoldDB" id="A0A9W4TU54"/>
<evidence type="ECO:0008006" key="5">
    <source>
        <dbReference type="Google" id="ProtNLM"/>
    </source>
</evidence>
<dbReference type="OrthoDB" id="419537at2759"/>
<evidence type="ECO:0000313" key="4">
    <source>
        <dbReference type="Proteomes" id="UP001152885"/>
    </source>
</evidence>
<dbReference type="GO" id="GO:0000724">
    <property type="term" value="P:double-strand break repair via homologous recombination"/>
    <property type="evidence" value="ECO:0007669"/>
    <property type="project" value="TreeGrafter"/>
</dbReference>
<evidence type="ECO:0000313" key="3">
    <source>
        <dbReference type="EMBL" id="CAI5757724.1"/>
    </source>
</evidence>
<dbReference type="Pfam" id="PF04005">
    <property type="entry name" value="Hus1"/>
    <property type="match status" value="1"/>
</dbReference>